<proteinExistence type="predicted"/>
<dbReference type="Gene3D" id="3.30.530.20">
    <property type="match status" value="1"/>
</dbReference>
<dbReference type="GO" id="GO:0005548">
    <property type="term" value="F:phospholipid transporter activity"/>
    <property type="evidence" value="ECO:0007669"/>
    <property type="project" value="InterPro"/>
</dbReference>
<dbReference type="VEuPathDB" id="FungiDB:AeMF1_002598"/>
<dbReference type="Proteomes" id="UP000481153">
    <property type="component" value="Unassembled WGS sequence"/>
</dbReference>
<evidence type="ECO:0000259" key="1">
    <source>
        <dbReference type="Pfam" id="PF02121"/>
    </source>
</evidence>
<accession>A0A6G0XCC1</accession>
<dbReference type="InterPro" id="IPR001666">
    <property type="entry name" value="PI_transfer"/>
</dbReference>
<dbReference type="PANTHER" id="PTHR10658">
    <property type="entry name" value="PHOSPHATIDYLINOSITOL TRANSFER PROTEIN"/>
    <property type="match status" value="1"/>
</dbReference>
<dbReference type="Pfam" id="PF02121">
    <property type="entry name" value="IP_trans"/>
    <property type="match status" value="1"/>
</dbReference>
<evidence type="ECO:0000313" key="3">
    <source>
        <dbReference type="Proteomes" id="UP000481153"/>
    </source>
</evidence>
<gene>
    <name evidence="2" type="ORF">Ae201684_006201</name>
</gene>
<dbReference type="SUPFAM" id="SSF55961">
    <property type="entry name" value="Bet v1-like"/>
    <property type="match status" value="1"/>
</dbReference>
<protein>
    <recommendedName>
        <fullName evidence="1">Phosphatidylinositol transfer protein N-terminal domain-containing protein</fullName>
    </recommendedName>
</protein>
<evidence type="ECO:0000313" key="2">
    <source>
        <dbReference type="EMBL" id="KAF0737805.1"/>
    </source>
</evidence>
<dbReference type="InterPro" id="IPR055261">
    <property type="entry name" value="PI_transfer_N"/>
</dbReference>
<dbReference type="AlphaFoldDB" id="A0A6G0XCC1"/>
<dbReference type="InterPro" id="IPR023393">
    <property type="entry name" value="START-like_dom_sf"/>
</dbReference>
<sequence length="257" mass="29491">MLVNEFRIPLHMTVDDFQIAELYMTLADTVQVLKNEPYDNRDGSLGDLSTVSQQPIPRTKGQYTVKVYTFAAVPLVLSAILPQGSLTLIEETWNAFPSSVSYLTSTFFSKSKFHIKCESIHLPGYCAHENALSLTKEELKRRNVQVLHVHRDLPGRGPASQKFDPTTYQCTKSGRGPMTEGWETKLSPAMTVYKVMRIEFDYFGLRQRVERAICDELQDVLHSSMRKLQCMSHRWYGLSMADIRILEAVFEYKRSRP</sequence>
<dbReference type="EMBL" id="VJMJ01000080">
    <property type="protein sequence ID" value="KAF0737805.1"/>
    <property type="molecule type" value="Genomic_DNA"/>
</dbReference>
<reference evidence="2 3" key="1">
    <citation type="submission" date="2019-07" db="EMBL/GenBank/DDBJ databases">
        <title>Genomics analysis of Aphanomyces spp. identifies a new class of oomycete effector associated with host adaptation.</title>
        <authorList>
            <person name="Gaulin E."/>
        </authorList>
    </citation>
    <scope>NUCLEOTIDE SEQUENCE [LARGE SCALE GENOMIC DNA]</scope>
    <source>
        <strain evidence="2 3">ATCC 201684</strain>
    </source>
</reference>
<name>A0A6G0XCC1_9STRA</name>
<feature type="domain" description="Phosphatidylinositol transfer protein N-terminal" evidence="1">
    <location>
        <begin position="1"/>
        <end position="248"/>
    </location>
</feature>
<comment type="caution">
    <text evidence="2">The sequence shown here is derived from an EMBL/GenBank/DDBJ whole genome shotgun (WGS) entry which is preliminary data.</text>
</comment>
<dbReference type="PANTHER" id="PTHR10658:SF11">
    <property type="entry name" value="VIBRATOR, ISOFORM B"/>
    <property type="match status" value="1"/>
</dbReference>
<keyword evidence="3" id="KW-1185">Reference proteome</keyword>
<organism evidence="2 3">
    <name type="scientific">Aphanomyces euteiches</name>
    <dbReference type="NCBI Taxonomy" id="100861"/>
    <lineage>
        <taxon>Eukaryota</taxon>
        <taxon>Sar</taxon>
        <taxon>Stramenopiles</taxon>
        <taxon>Oomycota</taxon>
        <taxon>Saprolegniomycetes</taxon>
        <taxon>Saprolegniales</taxon>
        <taxon>Verrucalvaceae</taxon>
        <taxon>Aphanomyces</taxon>
    </lineage>
</organism>